<reference evidence="3" key="1">
    <citation type="submission" date="2021-12" db="EMBL/GenBank/DDBJ databases">
        <title>Prjna785345.</title>
        <authorList>
            <person name="Rujirawat T."/>
            <person name="Krajaejun T."/>
        </authorList>
    </citation>
    <scope>NUCLEOTIDE SEQUENCE</scope>
    <source>
        <strain evidence="3">Pi057C3</strain>
    </source>
</reference>
<feature type="compositionally biased region" description="Acidic residues" evidence="2">
    <location>
        <begin position="476"/>
        <end position="507"/>
    </location>
</feature>
<dbReference type="AlphaFoldDB" id="A0AAD5M564"/>
<dbReference type="Proteomes" id="UP001209570">
    <property type="component" value="Unassembled WGS sequence"/>
</dbReference>
<keyword evidence="1" id="KW-0175">Coiled coil</keyword>
<accession>A0AAD5M564</accession>
<keyword evidence="4" id="KW-1185">Reference proteome</keyword>
<proteinExistence type="predicted"/>
<gene>
    <name evidence="3" type="ORF">P43SY_005394</name>
</gene>
<name>A0AAD5M564_PYTIN</name>
<organism evidence="3 4">
    <name type="scientific">Pythium insidiosum</name>
    <name type="common">Pythiosis disease agent</name>
    <dbReference type="NCBI Taxonomy" id="114742"/>
    <lineage>
        <taxon>Eukaryota</taxon>
        <taxon>Sar</taxon>
        <taxon>Stramenopiles</taxon>
        <taxon>Oomycota</taxon>
        <taxon>Peronosporomycetes</taxon>
        <taxon>Pythiales</taxon>
        <taxon>Pythiaceae</taxon>
        <taxon>Pythium</taxon>
    </lineage>
</organism>
<evidence type="ECO:0000313" key="3">
    <source>
        <dbReference type="EMBL" id="KAJ0395096.1"/>
    </source>
</evidence>
<dbReference type="EMBL" id="JAKCXM010000364">
    <property type="protein sequence ID" value="KAJ0395096.1"/>
    <property type="molecule type" value="Genomic_DNA"/>
</dbReference>
<protein>
    <submittedName>
        <fullName evidence="3">Uncharacterized protein</fullName>
    </submittedName>
</protein>
<evidence type="ECO:0000256" key="1">
    <source>
        <dbReference type="SAM" id="Coils"/>
    </source>
</evidence>
<evidence type="ECO:0000256" key="2">
    <source>
        <dbReference type="SAM" id="MobiDB-lite"/>
    </source>
</evidence>
<feature type="compositionally biased region" description="Basic and acidic residues" evidence="2">
    <location>
        <begin position="524"/>
        <end position="544"/>
    </location>
</feature>
<sequence length="561" mass="63344">MGPYRFRFRREQSRWIARQLREYRQVPRDEATWRLLHDAYLSAFPDDEPCSLATYQSHFRHLEQKEAMESAQGSVDHMVQSNRSERYGAQAAARAALVAATTASSTRLLSSSSSCFLTPTRGKRARPIDLSMDDDVIKDEPTRHASMTPAKLKKATSRAPAESFSRACGPPKSRSGHSGRPFAVPARRPMGKQPPVAKSLDRRPVGYKPTSSSHGVVDRAHAARETWERQTMHIEDLRSTLVHRDTKVVQAETAARQWRQEYDHIRAEAAHLRAHLKQQQVQVSDLETRVLRLEAAGSAARMTSHAVELPLAQGHGAISFTLNIQVGVAKTQSVAISKSQGTLGLTWYRPAKIRRADPIRSSVIDGMSTGSSSPLPSLSAYSCSPGATALPRALPLRRRRHRFEPEQSAWIQSQLHALPPGNKPWRRLYEAFRTAFPEDRSTTLEHYRNHVEYQERKQRLVARDSQKLRRQRGFDGDDDDEGEAGEDEDEGDEDEDDEGEADDETGGDGEIKSRRRRSLVESLRGPEYRHWKRPRAAEHDDTTVDEFEVRIKRNQVTSCAA</sequence>
<feature type="compositionally biased region" description="Basic and acidic residues" evidence="2">
    <location>
        <begin position="458"/>
        <end position="475"/>
    </location>
</feature>
<evidence type="ECO:0000313" key="4">
    <source>
        <dbReference type="Proteomes" id="UP001209570"/>
    </source>
</evidence>
<feature type="coiled-coil region" evidence="1">
    <location>
        <begin position="248"/>
        <end position="296"/>
    </location>
</feature>
<feature type="region of interest" description="Disordered" evidence="2">
    <location>
        <begin position="458"/>
        <end position="544"/>
    </location>
</feature>
<feature type="region of interest" description="Disordered" evidence="2">
    <location>
        <begin position="146"/>
        <end position="219"/>
    </location>
</feature>
<comment type="caution">
    <text evidence="3">The sequence shown here is derived from an EMBL/GenBank/DDBJ whole genome shotgun (WGS) entry which is preliminary data.</text>
</comment>